<feature type="transmembrane region" description="Helical" evidence="6">
    <location>
        <begin position="71"/>
        <end position="89"/>
    </location>
</feature>
<gene>
    <name evidence="7" type="ORF">DES32_1801</name>
</gene>
<dbReference type="EMBL" id="QUMO01000002">
    <property type="protein sequence ID" value="REF88159.1"/>
    <property type="molecule type" value="Genomic_DNA"/>
</dbReference>
<keyword evidence="3 6" id="KW-0812">Transmembrane</keyword>
<comment type="caution">
    <text evidence="7">The sequence shown here is derived from an EMBL/GenBank/DDBJ whole genome shotgun (WGS) entry which is preliminary data.</text>
</comment>
<reference evidence="7 8" key="1">
    <citation type="submission" date="2018-08" db="EMBL/GenBank/DDBJ databases">
        <title>Genomic Encyclopedia of Type Strains, Phase IV (KMG-IV): sequencing the most valuable type-strain genomes for metagenomic binning, comparative biology and taxonomic classification.</title>
        <authorList>
            <person name="Goeker M."/>
        </authorList>
    </citation>
    <scope>NUCLEOTIDE SEQUENCE [LARGE SCALE GENOMIC DNA]</scope>
    <source>
        <strain evidence="7 8">BW863</strain>
    </source>
</reference>
<keyword evidence="8" id="KW-1185">Reference proteome</keyword>
<evidence type="ECO:0000256" key="6">
    <source>
        <dbReference type="SAM" id="Phobius"/>
    </source>
</evidence>
<organism evidence="7 8">
    <name type="scientific">Methylovirgula ligni</name>
    <dbReference type="NCBI Taxonomy" id="569860"/>
    <lineage>
        <taxon>Bacteria</taxon>
        <taxon>Pseudomonadati</taxon>
        <taxon>Pseudomonadota</taxon>
        <taxon>Alphaproteobacteria</taxon>
        <taxon>Hyphomicrobiales</taxon>
        <taxon>Beijerinckiaceae</taxon>
        <taxon>Methylovirgula</taxon>
    </lineage>
</organism>
<dbReference type="InterPro" id="IPR005496">
    <property type="entry name" value="Integral_membrane_TerC"/>
</dbReference>
<dbReference type="InterPro" id="IPR022301">
    <property type="entry name" value="Integral_membrane_YjbE"/>
</dbReference>
<evidence type="ECO:0000256" key="3">
    <source>
        <dbReference type="ARBA" id="ARBA00022692"/>
    </source>
</evidence>
<comment type="similarity">
    <text evidence="2">Belongs to the TerC family.</text>
</comment>
<proteinExistence type="inferred from homology"/>
<keyword evidence="5 6" id="KW-0472">Membrane</keyword>
<evidence type="ECO:0000256" key="2">
    <source>
        <dbReference type="ARBA" id="ARBA00007511"/>
    </source>
</evidence>
<dbReference type="RefSeq" id="WP_115836265.1">
    <property type="nucleotide sequence ID" value="NZ_CP025086.1"/>
</dbReference>
<dbReference type="PANTHER" id="PTHR30238">
    <property type="entry name" value="MEMBRANE BOUND PREDICTED REDOX MODULATOR"/>
    <property type="match status" value="1"/>
</dbReference>
<dbReference type="AlphaFoldDB" id="A0A3D9Z494"/>
<keyword evidence="4 6" id="KW-1133">Transmembrane helix</keyword>
<feature type="transmembrane region" description="Helical" evidence="6">
    <location>
        <begin position="202"/>
        <end position="222"/>
    </location>
</feature>
<evidence type="ECO:0000256" key="5">
    <source>
        <dbReference type="ARBA" id="ARBA00023136"/>
    </source>
</evidence>
<dbReference type="OrthoDB" id="9807970at2"/>
<feature type="transmembrane region" description="Helical" evidence="6">
    <location>
        <begin position="46"/>
        <end position="65"/>
    </location>
</feature>
<feature type="transmembrane region" description="Helical" evidence="6">
    <location>
        <begin position="164"/>
        <end position="182"/>
    </location>
</feature>
<dbReference type="GO" id="GO:0016020">
    <property type="term" value="C:membrane"/>
    <property type="evidence" value="ECO:0007669"/>
    <property type="project" value="UniProtKB-SubCell"/>
</dbReference>
<dbReference type="PANTHER" id="PTHR30238:SF4">
    <property type="entry name" value="SLL1022 PROTEIN"/>
    <property type="match status" value="1"/>
</dbReference>
<evidence type="ECO:0000256" key="1">
    <source>
        <dbReference type="ARBA" id="ARBA00004141"/>
    </source>
</evidence>
<sequence>MTVNPADLLIPVLEIIWIDILLSGDNAVVIALACAGLPQAQRFKGIALGTLAAIGLRIAFTLLFVDLLGIPFIKLVGGLLLLWIAVKLARDERGKKPVTEQTSILGAVRVIVIADAVMSLDNVVAIAAASKGSALLVLFGLGLSVPLIIFGSTLLLTLISRFPILIWLGAAMLGFIAGGMIAEEFMMAKPPLPDLAIAHWSYFSAVCGVAGAVLVVLIALALPRNEKAKD</sequence>
<dbReference type="Pfam" id="PF03741">
    <property type="entry name" value="TerC"/>
    <property type="match status" value="1"/>
</dbReference>
<evidence type="ECO:0000256" key="4">
    <source>
        <dbReference type="ARBA" id="ARBA00022989"/>
    </source>
</evidence>
<evidence type="ECO:0000313" key="8">
    <source>
        <dbReference type="Proteomes" id="UP000256900"/>
    </source>
</evidence>
<feature type="transmembrane region" description="Helical" evidence="6">
    <location>
        <begin position="15"/>
        <end position="34"/>
    </location>
</feature>
<accession>A0A3D9Z494</accession>
<evidence type="ECO:0000313" key="7">
    <source>
        <dbReference type="EMBL" id="REF88159.1"/>
    </source>
</evidence>
<dbReference type="Proteomes" id="UP000256900">
    <property type="component" value="Unassembled WGS sequence"/>
</dbReference>
<comment type="subcellular location">
    <subcellularLocation>
        <location evidence="1">Membrane</location>
        <topology evidence="1">Multi-pass membrane protein</topology>
    </subcellularLocation>
</comment>
<protein>
    <submittedName>
        <fullName evidence="7">YjbE family integral membrane protein</fullName>
    </submittedName>
</protein>
<dbReference type="NCBIfam" id="TIGR03717">
    <property type="entry name" value="R_switched_YjbE"/>
    <property type="match status" value="1"/>
</dbReference>
<feature type="transmembrane region" description="Helical" evidence="6">
    <location>
        <begin position="135"/>
        <end position="157"/>
    </location>
</feature>
<name>A0A3D9Z494_9HYPH</name>
<feature type="transmembrane region" description="Helical" evidence="6">
    <location>
        <begin position="110"/>
        <end position="129"/>
    </location>
</feature>